<dbReference type="GO" id="GO:0046872">
    <property type="term" value="F:metal ion binding"/>
    <property type="evidence" value="ECO:0007669"/>
    <property type="project" value="UniProtKB-KW"/>
</dbReference>
<protein>
    <recommendedName>
        <fullName evidence="14">Peptidase M16 N-terminal domain-containing protein</fullName>
    </recommendedName>
</protein>
<dbReference type="HOGENOM" id="CLU_004639_1_1_1"/>
<organism evidence="12 13">
    <name type="scientific">Henningerozyma blattae (strain ATCC 34711 / CBS 6284 / DSM 70876 / NBRC 10599 / NRRL Y-10934 / UCD 77-7)</name>
    <name type="common">Yeast</name>
    <name type="synonym">Tetrapisispora blattae</name>
    <dbReference type="NCBI Taxonomy" id="1071380"/>
    <lineage>
        <taxon>Eukaryota</taxon>
        <taxon>Fungi</taxon>
        <taxon>Dikarya</taxon>
        <taxon>Ascomycota</taxon>
        <taxon>Saccharomycotina</taxon>
        <taxon>Saccharomycetes</taxon>
        <taxon>Saccharomycetales</taxon>
        <taxon>Saccharomycetaceae</taxon>
        <taxon>Henningerozyma</taxon>
    </lineage>
</organism>
<feature type="domain" description="Peptidase M16 C-terminal" evidence="9">
    <location>
        <begin position="196"/>
        <end position="374"/>
    </location>
</feature>
<keyword evidence="5" id="KW-0862">Zinc</keyword>
<evidence type="ECO:0000256" key="1">
    <source>
        <dbReference type="ARBA" id="ARBA00007261"/>
    </source>
</evidence>
<dbReference type="Proteomes" id="UP000002866">
    <property type="component" value="Chromosome 9"/>
</dbReference>
<dbReference type="InterPro" id="IPR054734">
    <property type="entry name" value="PqqF-like_C_4"/>
</dbReference>
<dbReference type="InterPro" id="IPR011249">
    <property type="entry name" value="Metalloenz_LuxS/M16"/>
</dbReference>
<feature type="domain" description="Peptidase M16 N-terminal" evidence="8">
    <location>
        <begin position="32"/>
        <end position="168"/>
    </location>
</feature>
<dbReference type="InterPro" id="IPR011765">
    <property type="entry name" value="Pept_M16_N"/>
</dbReference>
<dbReference type="GO" id="GO:0005739">
    <property type="term" value="C:mitochondrion"/>
    <property type="evidence" value="ECO:0007669"/>
    <property type="project" value="TreeGrafter"/>
</dbReference>
<dbReference type="Pfam" id="PF16187">
    <property type="entry name" value="Peptidase_M16_M"/>
    <property type="match status" value="1"/>
</dbReference>
<dbReference type="InterPro" id="IPR001431">
    <property type="entry name" value="Pept_M16_Zn_BS"/>
</dbReference>
<reference evidence="12 13" key="1">
    <citation type="journal article" date="2011" name="Proc. Natl. Acad. Sci. U.S.A.">
        <title>Evolutionary erosion of yeast sex chromosomes by mating-type switching accidents.</title>
        <authorList>
            <person name="Gordon J.L."/>
            <person name="Armisen D."/>
            <person name="Proux-Wera E."/>
            <person name="Oheigeartaigh S.S."/>
            <person name="Byrne K.P."/>
            <person name="Wolfe K.H."/>
        </authorList>
    </citation>
    <scope>NUCLEOTIDE SEQUENCE [LARGE SCALE GENOMIC DNA]</scope>
    <source>
        <strain evidence="13">ATCC 34711 / CBS 6284 / DSM 70876 / NBRC 10599 / NRRL Y-10934 / UCD 77-7</strain>
    </source>
</reference>
<evidence type="ECO:0008006" key="14">
    <source>
        <dbReference type="Google" id="ProtNLM"/>
    </source>
</evidence>
<dbReference type="Pfam" id="PF00675">
    <property type="entry name" value="Peptidase_M16"/>
    <property type="match status" value="1"/>
</dbReference>
<evidence type="ECO:0000259" key="9">
    <source>
        <dbReference type="Pfam" id="PF05193"/>
    </source>
</evidence>
<dbReference type="InterPro" id="IPR050626">
    <property type="entry name" value="Peptidase_M16"/>
</dbReference>
<dbReference type="EMBL" id="HE806324">
    <property type="protein sequence ID" value="CCH62950.1"/>
    <property type="molecule type" value="Genomic_DNA"/>
</dbReference>
<dbReference type="GO" id="GO:0051603">
    <property type="term" value="P:proteolysis involved in protein catabolic process"/>
    <property type="evidence" value="ECO:0007669"/>
    <property type="project" value="TreeGrafter"/>
</dbReference>
<evidence type="ECO:0000313" key="12">
    <source>
        <dbReference type="EMBL" id="CCH62950.1"/>
    </source>
</evidence>
<dbReference type="InterPro" id="IPR007863">
    <property type="entry name" value="Peptidase_M16_C"/>
</dbReference>
<dbReference type="KEGG" id="tbl:TBLA_0I02940"/>
<dbReference type="PANTHER" id="PTHR43690">
    <property type="entry name" value="NARDILYSIN"/>
    <property type="match status" value="1"/>
</dbReference>
<dbReference type="SUPFAM" id="SSF63411">
    <property type="entry name" value="LuxS/MPP-like metallohydrolase"/>
    <property type="match status" value="4"/>
</dbReference>
<name>I2H998_HENB6</name>
<dbReference type="FunFam" id="3.30.830.10:FF:000005">
    <property type="entry name" value="nardilysin isoform X1"/>
    <property type="match status" value="1"/>
</dbReference>
<evidence type="ECO:0000259" key="11">
    <source>
        <dbReference type="Pfam" id="PF22456"/>
    </source>
</evidence>
<dbReference type="GeneID" id="14498127"/>
<dbReference type="Pfam" id="PF05193">
    <property type="entry name" value="Peptidase_M16_C"/>
    <property type="match status" value="1"/>
</dbReference>
<feature type="domain" description="Coenzyme PQQ synthesis protein F-like C-terminal lobe" evidence="11">
    <location>
        <begin position="767"/>
        <end position="864"/>
    </location>
</feature>
<dbReference type="RefSeq" id="XP_004182469.1">
    <property type="nucleotide sequence ID" value="XM_004182421.1"/>
</dbReference>
<dbReference type="PROSITE" id="PS00143">
    <property type="entry name" value="INSULINASE"/>
    <property type="match status" value="1"/>
</dbReference>
<proteinExistence type="inferred from homology"/>
<dbReference type="GO" id="GO:0004222">
    <property type="term" value="F:metalloendopeptidase activity"/>
    <property type="evidence" value="ECO:0007669"/>
    <property type="project" value="InterPro"/>
</dbReference>
<dbReference type="OMA" id="WIFDEMK"/>
<dbReference type="Gene3D" id="3.30.830.10">
    <property type="entry name" value="Metalloenzyme, LuxS/M16 peptidase-like"/>
    <property type="match status" value="4"/>
</dbReference>
<dbReference type="FunFam" id="3.30.830.10:FF:000004">
    <property type="entry name" value="Putative insulin-degrading enzyme"/>
    <property type="match status" value="1"/>
</dbReference>
<keyword evidence="4" id="KW-0378">Hydrolase</keyword>
<keyword evidence="2" id="KW-0645">Protease</keyword>
<dbReference type="PANTHER" id="PTHR43690:SF18">
    <property type="entry name" value="INSULIN-DEGRADING ENZYME-RELATED"/>
    <property type="match status" value="1"/>
</dbReference>
<evidence type="ECO:0000256" key="5">
    <source>
        <dbReference type="ARBA" id="ARBA00022833"/>
    </source>
</evidence>
<keyword evidence="3" id="KW-0479">Metal-binding</keyword>
<evidence type="ECO:0000256" key="2">
    <source>
        <dbReference type="ARBA" id="ARBA00022670"/>
    </source>
</evidence>
<evidence type="ECO:0000256" key="7">
    <source>
        <dbReference type="RuleBase" id="RU004447"/>
    </source>
</evidence>
<evidence type="ECO:0000256" key="4">
    <source>
        <dbReference type="ARBA" id="ARBA00022801"/>
    </source>
</evidence>
<dbReference type="FunFam" id="3.30.830.10:FF:000003">
    <property type="entry name" value="Insulin-degrading enzyme"/>
    <property type="match status" value="1"/>
</dbReference>
<evidence type="ECO:0000313" key="13">
    <source>
        <dbReference type="Proteomes" id="UP000002866"/>
    </source>
</evidence>
<evidence type="ECO:0000259" key="8">
    <source>
        <dbReference type="Pfam" id="PF00675"/>
    </source>
</evidence>
<dbReference type="GO" id="GO:0005829">
    <property type="term" value="C:cytosol"/>
    <property type="evidence" value="ECO:0007669"/>
    <property type="project" value="TreeGrafter"/>
</dbReference>
<feature type="domain" description="Peptidase M16 middle/third" evidence="10">
    <location>
        <begin position="380"/>
        <end position="660"/>
    </location>
</feature>
<dbReference type="InterPro" id="IPR032632">
    <property type="entry name" value="Peptidase_M16_M"/>
</dbReference>
<dbReference type="InParanoid" id="I2H998"/>
<dbReference type="GO" id="GO:0043171">
    <property type="term" value="P:peptide catabolic process"/>
    <property type="evidence" value="ECO:0007669"/>
    <property type="project" value="TreeGrafter"/>
</dbReference>
<accession>I2H998</accession>
<dbReference type="MEROPS" id="M16.008"/>
<keyword evidence="6" id="KW-0482">Metalloprotease</keyword>
<evidence type="ECO:0000259" key="10">
    <source>
        <dbReference type="Pfam" id="PF16187"/>
    </source>
</evidence>
<sequence>MSTPYKTYNLNFAKPDLDDRNYRFIELPNSLKVLLIQDATTDKAAASLDVNIGAFEDPEGLPGLAHFCEHLLFMGSEKYPDENEYSSFLSTNGGSYNAYTGALNTNYFFEINYEHLEGALDRFSGFFSRPLFSKDSTDKEINAVDSENKKNLQSDVWRMYQLDKSLSNRKHPYHKFSTGNIQTLGTIPNEQGLDIRDELLKFYNNSYSANLMKLTILGREDLDILGDWAYSMFKDVKNLNRELPVYEEKMLTEEYLMQIINIKPVQDMRKLELSFTVPDLDKEWESKTPRILSHLLGHEGSGSLLAHLKCLGWATELAAGGHTISDDNAVFSVDIDLTEEGFNHYEDVTVAIFQYINMLKDTLPQEWIYDELQAIANAEFKFKQKTSPSGTVSSLSKALEKEYIPVEKILATSLFSKYEPELLMNYINELTPYNSRLSLISKDVETDEVEEWYGTEYKSITYPKKFIKRLERAGFNKNLYLPNPNDFVATNFDVKKIDNITPIDEPYLLKDDQVSKLWFKKDDRFWQPRGYIHIFTKLPHSHASITNSMLTSLYVQLVNDQLKDLQYDASCASLDISFSKTGQGLDITVSGFNHKILILLESFLKGIKNFKLEKSRFLIFQEKYIQQLKNMLFQVPYGQVSHYYNYVIDDRAWSIKEKLSTMQKLTFEDLENFLPTIFNEVYFESLVHGNFEKSDAAEVNQLVEKYISGSIHNPQIRNDRLRSYVLQKGETYRYETLLEDPENVNSCIQHVTQIGLYNDRLAALSSLFAQIINEPCFNILRTKEQLGYVVFSSSLNNYGTTNIRILVQSEHTTEYLEWRIDEFYKSVKTILTQMAPETFENHKDALCKTLLQKYKNMKEESSRYSNSIFNGDYDYLLRQNKAKLVSKFSKSDILQFYDEYIVNENSSKLIIHLKSQISETKKDEPKLDRTKYPTGELIDDVAEFKSNQFIAPAHKPVKKFQVQEN</sequence>
<evidence type="ECO:0000256" key="3">
    <source>
        <dbReference type="ARBA" id="ARBA00022723"/>
    </source>
</evidence>
<dbReference type="AlphaFoldDB" id="I2H998"/>
<dbReference type="OrthoDB" id="952271at2759"/>
<comment type="similarity">
    <text evidence="1 7">Belongs to the peptidase M16 family.</text>
</comment>
<dbReference type="Pfam" id="PF22456">
    <property type="entry name" value="PqqF-like_C_4"/>
    <property type="match status" value="1"/>
</dbReference>
<keyword evidence="13" id="KW-1185">Reference proteome</keyword>
<dbReference type="STRING" id="1071380.I2H998"/>
<evidence type="ECO:0000256" key="6">
    <source>
        <dbReference type="ARBA" id="ARBA00023049"/>
    </source>
</evidence>
<dbReference type="FunCoup" id="I2H998">
    <property type="interactions" value="1080"/>
</dbReference>
<dbReference type="eggNOG" id="KOG0959">
    <property type="taxonomic scope" value="Eukaryota"/>
</dbReference>
<gene>
    <name evidence="12" type="primary">TBLA0I02940</name>
    <name evidence="12" type="ORF">TBLA_0I02940</name>
</gene>